<dbReference type="AlphaFoldDB" id="A0A9N9NDX8"/>
<reference evidence="2" key="1">
    <citation type="submission" date="2021-06" db="EMBL/GenBank/DDBJ databases">
        <authorList>
            <person name="Kallberg Y."/>
            <person name="Tangrot J."/>
            <person name="Rosling A."/>
        </authorList>
    </citation>
    <scope>NUCLEOTIDE SEQUENCE</scope>
    <source>
        <strain evidence="2">87-6 pot B 2015</strain>
    </source>
</reference>
<keyword evidence="1" id="KW-1133">Transmembrane helix</keyword>
<sequence>MDIRNYTWVDSFEVTSANVTTNTDPSKSQSSPTASIIVVTNNANSELVEMKIIIASIGGTVGAVIIIACGFLFYRWNKNRNGQSFINEEHILPGNIVEVN</sequence>
<comment type="caution">
    <text evidence="2">The sequence shown here is derived from an EMBL/GenBank/DDBJ whole genome shotgun (WGS) entry which is preliminary data.</text>
</comment>
<keyword evidence="1" id="KW-0472">Membrane</keyword>
<feature type="non-terminal residue" evidence="2">
    <location>
        <position position="100"/>
    </location>
</feature>
<evidence type="ECO:0000313" key="3">
    <source>
        <dbReference type="Proteomes" id="UP000789375"/>
    </source>
</evidence>
<evidence type="ECO:0000313" key="2">
    <source>
        <dbReference type="EMBL" id="CAG8723610.1"/>
    </source>
</evidence>
<gene>
    <name evidence="2" type="ORF">FMOSSE_LOCUS15177</name>
</gene>
<feature type="transmembrane region" description="Helical" evidence="1">
    <location>
        <begin position="52"/>
        <end position="74"/>
    </location>
</feature>
<protein>
    <submittedName>
        <fullName evidence="2">11492_t:CDS:1</fullName>
    </submittedName>
</protein>
<keyword evidence="1" id="KW-0812">Transmembrane</keyword>
<keyword evidence="3" id="KW-1185">Reference proteome</keyword>
<evidence type="ECO:0000256" key="1">
    <source>
        <dbReference type="SAM" id="Phobius"/>
    </source>
</evidence>
<organism evidence="2 3">
    <name type="scientific">Funneliformis mosseae</name>
    <name type="common">Endomycorrhizal fungus</name>
    <name type="synonym">Glomus mosseae</name>
    <dbReference type="NCBI Taxonomy" id="27381"/>
    <lineage>
        <taxon>Eukaryota</taxon>
        <taxon>Fungi</taxon>
        <taxon>Fungi incertae sedis</taxon>
        <taxon>Mucoromycota</taxon>
        <taxon>Glomeromycotina</taxon>
        <taxon>Glomeromycetes</taxon>
        <taxon>Glomerales</taxon>
        <taxon>Glomeraceae</taxon>
        <taxon>Funneliformis</taxon>
    </lineage>
</organism>
<dbReference type="EMBL" id="CAJVPP010014268">
    <property type="protein sequence ID" value="CAG8723610.1"/>
    <property type="molecule type" value="Genomic_DNA"/>
</dbReference>
<name>A0A9N9NDX8_FUNMO</name>
<proteinExistence type="predicted"/>
<accession>A0A9N9NDX8</accession>
<dbReference type="Proteomes" id="UP000789375">
    <property type="component" value="Unassembled WGS sequence"/>
</dbReference>